<evidence type="ECO:0000256" key="1">
    <source>
        <dbReference type="ARBA" id="ARBA00022723"/>
    </source>
</evidence>
<dbReference type="InterPro" id="IPR006612">
    <property type="entry name" value="THAP_Znf"/>
</dbReference>
<dbReference type="SMART" id="SM00692">
    <property type="entry name" value="DM3"/>
    <property type="match status" value="1"/>
</dbReference>
<feature type="domain" description="C2H2-type" evidence="9">
    <location>
        <begin position="486"/>
        <end position="514"/>
    </location>
</feature>
<evidence type="ECO:0000256" key="5">
    <source>
        <dbReference type="ARBA" id="ARBA00023125"/>
    </source>
</evidence>
<dbReference type="Pfam" id="PF12874">
    <property type="entry name" value="zf-met"/>
    <property type="match status" value="1"/>
</dbReference>
<dbReference type="SMART" id="SM00980">
    <property type="entry name" value="THAP"/>
    <property type="match status" value="1"/>
</dbReference>
<dbReference type="Gene3D" id="3.30.160.60">
    <property type="entry name" value="Classic Zinc Finger"/>
    <property type="match status" value="6"/>
</dbReference>
<feature type="domain" description="C2H2-type" evidence="9">
    <location>
        <begin position="370"/>
        <end position="392"/>
    </location>
</feature>
<feature type="compositionally biased region" description="Basic and acidic residues" evidence="8">
    <location>
        <begin position="157"/>
        <end position="166"/>
    </location>
</feature>
<dbReference type="Pfam" id="PF00096">
    <property type="entry name" value="zf-C2H2"/>
    <property type="match status" value="4"/>
</dbReference>
<evidence type="ECO:0000256" key="7">
    <source>
        <dbReference type="PROSITE-ProRule" id="PRU00309"/>
    </source>
</evidence>
<dbReference type="Pfam" id="PF05485">
    <property type="entry name" value="THAP"/>
    <property type="match status" value="1"/>
</dbReference>
<dbReference type="PROSITE" id="PS00028">
    <property type="entry name" value="ZINC_FINGER_C2H2_1"/>
    <property type="match status" value="9"/>
</dbReference>
<dbReference type="PANTHER" id="PTHR24379">
    <property type="entry name" value="KRAB AND ZINC FINGER DOMAIN-CONTAINING"/>
    <property type="match status" value="1"/>
</dbReference>
<dbReference type="Proteomes" id="UP001152798">
    <property type="component" value="Chromosome 6"/>
</dbReference>
<keyword evidence="1" id="KW-0479">Metal-binding</keyword>
<evidence type="ECO:0000259" key="9">
    <source>
        <dbReference type="PROSITE" id="PS50157"/>
    </source>
</evidence>
<dbReference type="PANTHER" id="PTHR24379:SF121">
    <property type="entry name" value="C2H2-TYPE DOMAIN-CONTAINING PROTEIN"/>
    <property type="match status" value="1"/>
</dbReference>
<feature type="domain" description="C2H2-type" evidence="9">
    <location>
        <begin position="278"/>
        <end position="305"/>
    </location>
</feature>
<proteinExistence type="predicted"/>
<keyword evidence="2" id="KW-0677">Repeat</keyword>
<protein>
    <submittedName>
        <fullName evidence="11">Uncharacterized protein</fullName>
    </submittedName>
</protein>
<feature type="compositionally biased region" description="Polar residues" evidence="8">
    <location>
        <begin position="182"/>
        <end position="197"/>
    </location>
</feature>
<feature type="domain" description="C2H2-type" evidence="9">
    <location>
        <begin position="399"/>
        <end position="426"/>
    </location>
</feature>
<feature type="domain" description="THAP-type" evidence="10">
    <location>
        <begin position="5"/>
        <end position="93"/>
    </location>
</feature>
<dbReference type="SMART" id="SM00355">
    <property type="entry name" value="ZnF_C2H2"/>
    <property type="match status" value="9"/>
</dbReference>
<evidence type="ECO:0000256" key="2">
    <source>
        <dbReference type="ARBA" id="ARBA00022737"/>
    </source>
</evidence>
<evidence type="ECO:0000313" key="12">
    <source>
        <dbReference type="Proteomes" id="UP001152798"/>
    </source>
</evidence>
<dbReference type="GO" id="GO:0008270">
    <property type="term" value="F:zinc ion binding"/>
    <property type="evidence" value="ECO:0007669"/>
    <property type="project" value="UniProtKB-KW"/>
</dbReference>
<feature type="domain" description="C2H2-type" evidence="9">
    <location>
        <begin position="515"/>
        <end position="542"/>
    </location>
</feature>
<evidence type="ECO:0000259" key="10">
    <source>
        <dbReference type="PROSITE" id="PS50950"/>
    </source>
</evidence>
<dbReference type="PROSITE" id="PS50950">
    <property type="entry name" value="ZF_THAP"/>
    <property type="match status" value="1"/>
</dbReference>
<gene>
    <name evidence="11" type="ORF">NEZAVI_LOCUS12969</name>
</gene>
<keyword evidence="3 6" id="KW-0863">Zinc-finger</keyword>
<evidence type="ECO:0000256" key="8">
    <source>
        <dbReference type="SAM" id="MobiDB-lite"/>
    </source>
</evidence>
<sequence>MRNPLPLFKSERTLCCVFGCNSRLNFKTNDVTLFHQLPFACNKEFLLKWVNAIKLPQKISKHMMVCSRHFKLEDYTRIDGVKELKPEAVPSENLPHVWRNKFHPRDYGRLIKILEFRGIGRLRLCFEAKLARQIRKAERKRKEKKLKGRINQQRVGVSEEKSNEQPQHLDHFPTIVRDSFTYDSSNPVTNQEHSLTSEIDIKEEPLSDNENEDTIHEEETVEEMLAKMNEEPADESQEQMLDNGNDKLGFENEESLWDSLLCNICGEEDCEGHEEDKFECAPCGKQFRTSRQLNAHNLSHFEYRRRGHPFDKEAICKVCNKVLSTKVSLNEHMLSHSNDKQYVCMLCDKPFRHKASLVMHINSHTIHPNHRCKMCGVCFSDAEELDRHVRKHKVLMREYTCRECGQQFRSKQACWAHLNSHMRARSKPGLSCDVCGRVLSTKATLKEHMFIHSGEKPFECQLCGRKIRHRANFIIHVQGHSLGQPHLCSLCGMGFAKKSELCSHTAAEHPEDRPFLCIICGMRFRTETRFFRHAISHDAQLEEV</sequence>
<keyword evidence="4" id="KW-0862">Zinc</keyword>
<dbReference type="SUPFAM" id="SSF57716">
    <property type="entry name" value="Glucocorticoid receptor-like (DNA-binding domain)"/>
    <property type="match status" value="1"/>
</dbReference>
<feature type="domain" description="C2H2-type" evidence="9">
    <location>
        <begin position="342"/>
        <end position="365"/>
    </location>
</feature>
<dbReference type="OrthoDB" id="6077919at2759"/>
<keyword evidence="12" id="KW-1185">Reference proteome</keyword>
<feature type="domain" description="C2H2-type" evidence="9">
    <location>
        <begin position="430"/>
        <end position="457"/>
    </location>
</feature>
<dbReference type="InterPro" id="IPR036236">
    <property type="entry name" value="Znf_C2H2_sf"/>
</dbReference>
<organism evidence="11 12">
    <name type="scientific">Nezara viridula</name>
    <name type="common">Southern green stink bug</name>
    <name type="synonym">Cimex viridulus</name>
    <dbReference type="NCBI Taxonomy" id="85310"/>
    <lineage>
        <taxon>Eukaryota</taxon>
        <taxon>Metazoa</taxon>
        <taxon>Ecdysozoa</taxon>
        <taxon>Arthropoda</taxon>
        <taxon>Hexapoda</taxon>
        <taxon>Insecta</taxon>
        <taxon>Pterygota</taxon>
        <taxon>Neoptera</taxon>
        <taxon>Paraneoptera</taxon>
        <taxon>Hemiptera</taxon>
        <taxon>Heteroptera</taxon>
        <taxon>Panheteroptera</taxon>
        <taxon>Pentatomomorpha</taxon>
        <taxon>Pentatomoidea</taxon>
        <taxon>Pentatomidae</taxon>
        <taxon>Pentatominae</taxon>
        <taxon>Nezara</taxon>
    </lineage>
</organism>
<keyword evidence="5 7" id="KW-0238">DNA-binding</keyword>
<dbReference type="EMBL" id="OV725082">
    <property type="protein sequence ID" value="CAH1404587.1"/>
    <property type="molecule type" value="Genomic_DNA"/>
</dbReference>
<dbReference type="GO" id="GO:0003677">
    <property type="term" value="F:DNA binding"/>
    <property type="evidence" value="ECO:0007669"/>
    <property type="project" value="UniProtKB-UniRule"/>
</dbReference>
<dbReference type="AlphaFoldDB" id="A0A9P0HMU8"/>
<evidence type="ECO:0000256" key="6">
    <source>
        <dbReference type="PROSITE-ProRule" id="PRU00042"/>
    </source>
</evidence>
<feature type="region of interest" description="Disordered" evidence="8">
    <location>
        <begin position="182"/>
        <end position="215"/>
    </location>
</feature>
<name>A0A9P0HMU8_NEZVI</name>
<dbReference type="SUPFAM" id="SSF57667">
    <property type="entry name" value="beta-beta-alpha zinc fingers"/>
    <property type="match status" value="4"/>
</dbReference>
<evidence type="ECO:0000256" key="3">
    <source>
        <dbReference type="ARBA" id="ARBA00022771"/>
    </source>
</evidence>
<evidence type="ECO:0000313" key="11">
    <source>
        <dbReference type="EMBL" id="CAH1404587.1"/>
    </source>
</evidence>
<reference evidence="11" key="1">
    <citation type="submission" date="2022-01" db="EMBL/GenBank/DDBJ databases">
        <authorList>
            <person name="King R."/>
        </authorList>
    </citation>
    <scope>NUCLEOTIDE SEQUENCE</scope>
</reference>
<feature type="domain" description="C2H2-type" evidence="9">
    <location>
        <begin position="314"/>
        <end position="341"/>
    </location>
</feature>
<dbReference type="PROSITE" id="PS50157">
    <property type="entry name" value="ZINC_FINGER_C2H2_2"/>
    <property type="match status" value="9"/>
</dbReference>
<evidence type="ECO:0000256" key="4">
    <source>
        <dbReference type="ARBA" id="ARBA00022833"/>
    </source>
</evidence>
<dbReference type="InterPro" id="IPR013087">
    <property type="entry name" value="Znf_C2H2_type"/>
</dbReference>
<accession>A0A9P0HMU8</accession>
<feature type="region of interest" description="Disordered" evidence="8">
    <location>
        <begin position="142"/>
        <end position="166"/>
    </location>
</feature>
<feature type="domain" description="C2H2-type" evidence="9">
    <location>
        <begin position="458"/>
        <end position="485"/>
    </location>
</feature>